<sequence length="110" mass="12582">MACHHQTHQATHYKTCHSHLQSCCKCISFFRALSELLCFCSTPSYHCLFFLVKKNNTRPRATVYIHCLVIVLWGNGHQIKCMCLSTGRGPDFKGTFSCSGFYELCFFSSK</sequence>
<dbReference type="PaxDb" id="3218-PP1S309_22V6.1"/>
<name>A0A2K1KDV5_PHYPA</name>
<gene>
    <name evidence="1" type="ORF">PHYPA_008336</name>
</gene>
<evidence type="ECO:0000313" key="2">
    <source>
        <dbReference type="EnsemblPlants" id="PAC:32975670.CDS.1"/>
    </source>
</evidence>
<dbReference type="EnsemblPlants" id="Pp3c6_670V3.1">
    <property type="protein sequence ID" value="PAC:32975670.CDS.1"/>
    <property type="gene ID" value="Pp3c6_670"/>
</dbReference>
<dbReference type="EMBL" id="ABEU02000006">
    <property type="protein sequence ID" value="PNR51962.1"/>
    <property type="molecule type" value="Genomic_DNA"/>
</dbReference>
<organism evidence="1">
    <name type="scientific">Physcomitrium patens</name>
    <name type="common">Spreading-leaved earth moss</name>
    <name type="synonym">Physcomitrella patens</name>
    <dbReference type="NCBI Taxonomy" id="3218"/>
    <lineage>
        <taxon>Eukaryota</taxon>
        <taxon>Viridiplantae</taxon>
        <taxon>Streptophyta</taxon>
        <taxon>Embryophyta</taxon>
        <taxon>Bryophyta</taxon>
        <taxon>Bryophytina</taxon>
        <taxon>Bryopsida</taxon>
        <taxon>Funariidae</taxon>
        <taxon>Funariales</taxon>
        <taxon>Funariaceae</taxon>
        <taxon>Physcomitrium</taxon>
    </lineage>
</organism>
<dbReference type="Proteomes" id="UP000006727">
    <property type="component" value="Chromosome 6"/>
</dbReference>
<proteinExistence type="predicted"/>
<evidence type="ECO:0000313" key="3">
    <source>
        <dbReference type="Proteomes" id="UP000006727"/>
    </source>
</evidence>
<evidence type="ECO:0000313" key="1">
    <source>
        <dbReference type="EMBL" id="PNR51962.1"/>
    </source>
</evidence>
<dbReference type="AlphaFoldDB" id="A0A2K1KDV5"/>
<reference evidence="1 3" key="2">
    <citation type="journal article" date="2018" name="Plant J.">
        <title>The Physcomitrella patens chromosome-scale assembly reveals moss genome structure and evolution.</title>
        <authorList>
            <person name="Lang D."/>
            <person name="Ullrich K.K."/>
            <person name="Murat F."/>
            <person name="Fuchs J."/>
            <person name="Jenkins J."/>
            <person name="Haas F.B."/>
            <person name="Piednoel M."/>
            <person name="Gundlach H."/>
            <person name="Van Bel M."/>
            <person name="Meyberg R."/>
            <person name="Vives C."/>
            <person name="Morata J."/>
            <person name="Symeonidi A."/>
            <person name="Hiss M."/>
            <person name="Muchero W."/>
            <person name="Kamisugi Y."/>
            <person name="Saleh O."/>
            <person name="Blanc G."/>
            <person name="Decker E.L."/>
            <person name="van Gessel N."/>
            <person name="Grimwood J."/>
            <person name="Hayes R.D."/>
            <person name="Graham S.W."/>
            <person name="Gunter L.E."/>
            <person name="McDaniel S.F."/>
            <person name="Hoernstein S.N.W."/>
            <person name="Larsson A."/>
            <person name="Li F.W."/>
            <person name="Perroud P.F."/>
            <person name="Phillips J."/>
            <person name="Ranjan P."/>
            <person name="Rokshar D.S."/>
            <person name="Rothfels C.J."/>
            <person name="Schneider L."/>
            <person name="Shu S."/>
            <person name="Stevenson D.W."/>
            <person name="Thummler F."/>
            <person name="Tillich M."/>
            <person name="Villarreal Aguilar J.C."/>
            <person name="Widiez T."/>
            <person name="Wong G.K."/>
            <person name="Wymore A."/>
            <person name="Zhang Y."/>
            <person name="Zimmer A.D."/>
            <person name="Quatrano R.S."/>
            <person name="Mayer K.F.X."/>
            <person name="Goodstein D."/>
            <person name="Casacuberta J.M."/>
            <person name="Vandepoele K."/>
            <person name="Reski R."/>
            <person name="Cuming A.C."/>
            <person name="Tuskan G.A."/>
            <person name="Maumus F."/>
            <person name="Salse J."/>
            <person name="Schmutz J."/>
            <person name="Rensing S.A."/>
        </authorList>
    </citation>
    <scope>NUCLEOTIDE SEQUENCE [LARGE SCALE GENOMIC DNA]</scope>
    <source>
        <strain evidence="2 3">cv. Gransden 2004</strain>
    </source>
</reference>
<dbReference type="Gramene" id="Pp3c6_670V3.2">
    <property type="protein sequence ID" value="PAC:32975671.CDS.1"/>
    <property type="gene ID" value="Pp3c6_670"/>
</dbReference>
<reference evidence="1 3" key="1">
    <citation type="journal article" date="2008" name="Science">
        <title>The Physcomitrella genome reveals evolutionary insights into the conquest of land by plants.</title>
        <authorList>
            <person name="Rensing S."/>
            <person name="Lang D."/>
            <person name="Zimmer A."/>
            <person name="Terry A."/>
            <person name="Salamov A."/>
            <person name="Shapiro H."/>
            <person name="Nishiyama T."/>
            <person name="Perroud P.-F."/>
            <person name="Lindquist E."/>
            <person name="Kamisugi Y."/>
            <person name="Tanahashi T."/>
            <person name="Sakakibara K."/>
            <person name="Fujita T."/>
            <person name="Oishi K."/>
            <person name="Shin-I T."/>
            <person name="Kuroki Y."/>
            <person name="Toyoda A."/>
            <person name="Suzuki Y."/>
            <person name="Hashimoto A."/>
            <person name="Yamaguchi K."/>
            <person name="Sugano A."/>
            <person name="Kohara Y."/>
            <person name="Fujiyama A."/>
            <person name="Anterola A."/>
            <person name="Aoki S."/>
            <person name="Ashton N."/>
            <person name="Barbazuk W.B."/>
            <person name="Barker E."/>
            <person name="Bennetzen J."/>
            <person name="Bezanilla M."/>
            <person name="Blankenship R."/>
            <person name="Cho S.H."/>
            <person name="Dutcher S."/>
            <person name="Estelle M."/>
            <person name="Fawcett J.A."/>
            <person name="Gundlach H."/>
            <person name="Hanada K."/>
            <person name="Heyl A."/>
            <person name="Hicks K.A."/>
            <person name="Hugh J."/>
            <person name="Lohr M."/>
            <person name="Mayer K."/>
            <person name="Melkozernov A."/>
            <person name="Murata T."/>
            <person name="Nelson D."/>
            <person name="Pils B."/>
            <person name="Prigge M."/>
            <person name="Reiss B."/>
            <person name="Renner T."/>
            <person name="Rombauts S."/>
            <person name="Rushton P."/>
            <person name="Sanderfoot A."/>
            <person name="Schween G."/>
            <person name="Shiu S.-H."/>
            <person name="Stueber K."/>
            <person name="Theodoulou F.L."/>
            <person name="Tu H."/>
            <person name="Van de Peer Y."/>
            <person name="Verrier P.J."/>
            <person name="Waters E."/>
            <person name="Wood A."/>
            <person name="Yang L."/>
            <person name="Cove D."/>
            <person name="Cuming A."/>
            <person name="Hasebe M."/>
            <person name="Lucas S."/>
            <person name="Mishler D.B."/>
            <person name="Reski R."/>
            <person name="Grigoriev I."/>
            <person name="Quatrano R.S."/>
            <person name="Boore J.L."/>
        </authorList>
    </citation>
    <scope>NUCLEOTIDE SEQUENCE [LARGE SCALE GENOMIC DNA]</scope>
    <source>
        <strain evidence="2 3">cv. Gransden 2004</strain>
    </source>
</reference>
<dbReference type="EnsemblPlants" id="Pp3c6_670V3.2">
    <property type="protein sequence ID" value="PAC:32975671.CDS.1"/>
    <property type="gene ID" value="Pp3c6_670"/>
</dbReference>
<reference evidence="2" key="3">
    <citation type="submission" date="2020-12" db="UniProtKB">
        <authorList>
            <consortium name="EnsemblPlants"/>
        </authorList>
    </citation>
    <scope>IDENTIFICATION</scope>
</reference>
<accession>A0A2K1KDV5</accession>
<dbReference type="InParanoid" id="A0A2K1KDV5"/>
<dbReference type="Gramene" id="Pp3c6_670V3.1">
    <property type="protein sequence ID" value="PAC:32975670.CDS.1"/>
    <property type="gene ID" value="Pp3c6_670"/>
</dbReference>
<keyword evidence="3" id="KW-1185">Reference proteome</keyword>
<protein>
    <submittedName>
        <fullName evidence="1 2">Uncharacterized protein</fullName>
    </submittedName>
</protein>